<feature type="region of interest" description="Disordered" evidence="7">
    <location>
        <begin position="373"/>
        <end position="402"/>
    </location>
</feature>
<evidence type="ECO:0000256" key="3">
    <source>
        <dbReference type="ARBA" id="ARBA00023134"/>
    </source>
</evidence>
<comment type="subcellular location">
    <subcellularLocation>
        <location evidence="4">Cytoplasm</location>
    </subcellularLocation>
    <text evidence="4">Assembles at midcell at the inner surface of the cytoplasmic membrane.</text>
</comment>
<dbReference type="NCBIfam" id="TIGR00065">
    <property type="entry name" value="ftsZ"/>
    <property type="match status" value="1"/>
</dbReference>
<proteinExistence type="inferred from homology"/>
<dbReference type="PROSITE" id="PS01135">
    <property type="entry name" value="FTSZ_2"/>
    <property type="match status" value="1"/>
</dbReference>
<comment type="function">
    <text evidence="4 6">Essential cell division protein that forms a contractile ring structure (Z ring) at the future cell division site. The regulation of the ring assembly controls the timing and the location of cell division. One of the functions of the FtsZ ring is to recruit other cell division proteins to the septum to produce a new cell wall between the dividing cells. Binds GTP and shows GTPase activity.</text>
</comment>
<comment type="subunit">
    <text evidence="4">Homodimer. Polymerizes to form a dynamic ring structure in a strictly GTP-dependent manner. Interacts directly with several other division proteins.</text>
</comment>
<dbReference type="EMBL" id="CP088156">
    <property type="protein sequence ID" value="UFZ03945.1"/>
    <property type="molecule type" value="Genomic_DNA"/>
</dbReference>
<evidence type="ECO:0000256" key="4">
    <source>
        <dbReference type="HAMAP-Rule" id="MF_00909"/>
    </source>
</evidence>
<dbReference type="PROSITE" id="PS01134">
    <property type="entry name" value="FTSZ_1"/>
    <property type="match status" value="1"/>
</dbReference>
<dbReference type="PANTHER" id="PTHR30314">
    <property type="entry name" value="CELL DIVISION PROTEIN FTSZ-RELATED"/>
    <property type="match status" value="1"/>
</dbReference>
<keyword evidence="2 4" id="KW-0547">Nucleotide-binding</keyword>
<dbReference type="GO" id="GO:0051301">
    <property type="term" value="P:cell division"/>
    <property type="evidence" value="ECO:0007669"/>
    <property type="project" value="UniProtKB-KW"/>
</dbReference>
<evidence type="ECO:0000313" key="10">
    <source>
        <dbReference type="EMBL" id="UFZ03945.1"/>
    </source>
</evidence>
<reference evidence="10" key="1">
    <citation type="journal article" date="2024" name="Antonie Van Leeuwenhoek">
        <title>Bradyrhizobium ontarionense sp. nov., a novel bacterial symbiont isolated from Aeschynomene indica (Indian jointvetch), harbours photosynthesis, nitrogen fixation and nitrous oxide (N2O) reductase genes.</title>
        <authorList>
            <person name="Bromfield E.S.P."/>
            <person name="Cloutier S."/>
        </authorList>
    </citation>
    <scope>NUCLEOTIDE SEQUENCE</scope>
    <source>
        <strain evidence="10">A19</strain>
    </source>
</reference>
<gene>
    <name evidence="4 10" type="primary">ftsZ</name>
    <name evidence="10" type="ORF">LQG66_32920</name>
</gene>
<dbReference type="PRINTS" id="PR00423">
    <property type="entry name" value="CELLDVISFTSZ"/>
</dbReference>
<evidence type="ECO:0000256" key="2">
    <source>
        <dbReference type="ARBA" id="ARBA00022741"/>
    </source>
</evidence>
<comment type="similarity">
    <text evidence="1 4 6">Belongs to the FtsZ family.</text>
</comment>
<evidence type="ECO:0000259" key="8">
    <source>
        <dbReference type="SMART" id="SM00864"/>
    </source>
</evidence>
<feature type="binding site" evidence="4">
    <location>
        <begin position="24"/>
        <end position="28"/>
    </location>
    <ligand>
        <name>GTP</name>
        <dbReference type="ChEBI" id="CHEBI:37565"/>
    </ligand>
</feature>
<keyword evidence="4 6" id="KW-0131">Cell cycle</keyword>
<feature type="binding site" evidence="4">
    <location>
        <position position="142"/>
    </location>
    <ligand>
        <name>GTP</name>
        <dbReference type="ChEBI" id="CHEBI:37565"/>
    </ligand>
</feature>
<dbReference type="InterPro" id="IPR018316">
    <property type="entry name" value="Tubulin/FtsZ_2-layer-sand-dom"/>
</dbReference>
<dbReference type="SMART" id="SM00864">
    <property type="entry name" value="Tubulin"/>
    <property type="match status" value="1"/>
</dbReference>
<sequence length="608" mass="64010">MALTITPPDIHELKPRITVFGVGGAGGNAVNNMITAGLQGVDFVVANTDAQALTMSKAQRIIQMGTQVTQGLGAGSQPDVGSAAAQEVIDEIRDHLSGANMVFVTAGMGGGTGTGAAPVIAKTAREMNILTVGVVTKPFHFEGARRMRTAESGIAELHKVVDTLLIIPNQNLFRVANEKTTFADAFAMADQVLYSGVACITDLMVKEGLINLDFADVRAVMREMGKAMMGTGEASGEKRALTAAEAAIANPLIDDSSMKGARGLLISITGGKDLTLFEVDEAATRIREEVDQDANIIVGATFDESLDGLIRVSVVATGIEQAQFNRNVTTSQPAAAVAPIAAAPTAPAGLPESRLADLTARLRADNQRLAERAAKLEQQASQAPAVAAPASAQMAPAQRPAPNLERDTLAAVAAAMASEPAPVQSASYGDVSVRPIAQKPSLFAEPEAQRAAPIEPAALPETFIPQAAERVPARAQRMPKFEELPMPAQAEIRQARGDEGEDHPQKTRMSLLQRLANVGLGRRDEDSEPPVSARTAGPAMPQMPPLPDRKPQRNVAQQMANHESPVSEYARRPAPQGLDVHGRPAPVAPAPQGDDHLDIPAFLRRQAT</sequence>
<keyword evidence="11" id="KW-1185">Reference proteome</keyword>
<dbReference type="InterPro" id="IPR003008">
    <property type="entry name" value="Tubulin_FtsZ_GTPase"/>
</dbReference>
<protein>
    <recommendedName>
        <fullName evidence="4 5">Cell division protein FtsZ</fullName>
    </recommendedName>
</protein>
<dbReference type="Gene3D" id="3.30.1330.20">
    <property type="entry name" value="Tubulin/FtsZ, C-terminal domain"/>
    <property type="match status" value="1"/>
</dbReference>
<dbReference type="InterPro" id="IPR024757">
    <property type="entry name" value="FtsZ_C"/>
</dbReference>
<keyword evidence="3 4" id="KW-0342">GTP-binding</keyword>
<organism evidence="10 11">
    <name type="scientific">Bradyrhizobium ontarionense</name>
    <dbReference type="NCBI Taxonomy" id="2898149"/>
    <lineage>
        <taxon>Bacteria</taxon>
        <taxon>Pseudomonadati</taxon>
        <taxon>Pseudomonadota</taxon>
        <taxon>Alphaproteobacteria</taxon>
        <taxon>Hyphomicrobiales</taxon>
        <taxon>Nitrobacteraceae</taxon>
        <taxon>Bradyrhizobium</taxon>
    </lineage>
</organism>
<dbReference type="RefSeq" id="WP_231319958.1">
    <property type="nucleotide sequence ID" value="NZ_CP088156.1"/>
</dbReference>
<feature type="binding site" evidence="4">
    <location>
        <position position="190"/>
    </location>
    <ligand>
        <name>GTP</name>
        <dbReference type="ChEBI" id="CHEBI:37565"/>
    </ligand>
</feature>
<feature type="region of interest" description="Disordered" evidence="7">
    <location>
        <begin position="519"/>
        <end position="608"/>
    </location>
</feature>
<dbReference type="PANTHER" id="PTHR30314:SF3">
    <property type="entry name" value="MITOCHONDRIAL DIVISION PROTEIN FSZA"/>
    <property type="match status" value="1"/>
</dbReference>
<dbReference type="InterPro" id="IPR000158">
    <property type="entry name" value="Cell_div_FtsZ"/>
</dbReference>
<dbReference type="SUPFAM" id="SSF55307">
    <property type="entry name" value="Tubulin C-terminal domain-like"/>
    <property type="match status" value="1"/>
</dbReference>
<evidence type="ECO:0000256" key="6">
    <source>
        <dbReference type="RuleBase" id="RU000631"/>
    </source>
</evidence>
<evidence type="ECO:0000256" key="1">
    <source>
        <dbReference type="ARBA" id="ARBA00009690"/>
    </source>
</evidence>
<dbReference type="Gene3D" id="3.40.50.1440">
    <property type="entry name" value="Tubulin/FtsZ, GTPase domain"/>
    <property type="match status" value="1"/>
</dbReference>
<dbReference type="InterPro" id="IPR020805">
    <property type="entry name" value="Cell_div_FtsZ_CS"/>
</dbReference>
<dbReference type="SMART" id="SM00865">
    <property type="entry name" value="Tubulin_C"/>
    <property type="match status" value="1"/>
</dbReference>
<dbReference type="InterPro" id="IPR045061">
    <property type="entry name" value="FtsZ/CetZ"/>
</dbReference>
<feature type="domain" description="Tubulin/FtsZ GTPase" evidence="8">
    <location>
        <begin position="16"/>
        <end position="208"/>
    </location>
</feature>
<dbReference type="Pfam" id="PF12327">
    <property type="entry name" value="FtsZ_C"/>
    <property type="match status" value="1"/>
</dbReference>
<dbReference type="Pfam" id="PF00091">
    <property type="entry name" value="Tubulin"/>
    <property type="match status" value="1"/>
</dbReference>
<dbReference type="NCBIfam" id="TIGR03483">
    <property type="entry name" value="FtsZ_alphas_C"/>
    <property type="match status" value="1"/>
</dbReference>
<dbReference type="InterPro" id="IPR036525">
    <property type="entry name" value="Tubulin/FtsZ_GTPase_sf"/>
</dbReference>
<keyword evidence="4" id="KW-0963">Cytoplasm</keyword>
<dbReference type="SUPFAM" id="SSF52490">
    <property type="entry name" value="Tubulin nucleotide-binding domain-like"/>
    <property type="match status" value="1"/>
</dbReference>
<keyword evidence="4 6" id="KW-0717">Septation</keyword>
<accession>A0ABY3RAH3</accession>
<evidence type="ECO:0000256" key="5">
    <source>
        <dbReference type="NCBIfam" id="TIGR00065"/>
    </source>
</evidence>
<feature type="binding site" evidence="4">
    <location>
        <begin position="111"/>
        <end position="113"/>
    </location>
    <ligand>
        <name>GTP</name>
        <dbReference type="ChEBI" id="CHEBI:37565"/>
    </ligand>
</feature>
<feature type="compositionally biased region" description="Low complexity" evidence="7">
    <location>
        <begin position="378"/>
        <end position="402"/>
    </location>
</feature>
<evidence type="ECO:0000313" key="11">
    <source>
        <dbReference type="Proteomes" id="UP001431010"/>
    </source>
</evidence>
<dbReference type="InterPro" id="IPR037103">
    <property type="entry name" value="Tubulin/FtsZ-like_C"/>
</dbReference>
<keyword evidence="4 6" id="KW-0132">Cell division</keyword>
<evidence type="ECO:0000259" key="9">
    <source>
        <dbReference type="SMART" id="SM00865"/>
    </source>
</evidence>
<dbReference type="HAMAP" id="MF_00909">
    <property type="entry name" value="FtsZ"/>
    <property type="match status" value="1"/>
</dbReference>
<dbReference type="CDD" id="cd02201">
    <property type="entry name" value="FtsZ_type1"/>
    <property type="match status" value="1"/>
</dbReference>
<dbReference type="InterPro" id="IPR017844">
    <property type="entry name" value="Cell_div_FtsZ_C"/>
</dbReference>
<dbReference type="Proteomes" id="UP001431010">
    <property type="component" value="Chromosome"/>
</dbReference>
<feature type="domain" description="Tubulin/FtsZ 2-layer sandwich" evidence="9">
    <location>
        <begin position="210"/>
        <end position="328"/>
    </location>
</feature>
<evidence type="ECO:0000256" key="7">
    <source>
        <dbReference type="SAM" id="MobiDB-lite"/>
    </source>
</evidence>
<name>A0ABY3RAH3_9BRAD</name>
<feature type="binding site" evidence="4">
    <location>
        <position position="146"/>
    </location>
    <ligand>
        <name>GTP</name>
        <dbReference type="ChEBI" id="CHEBI:37565"/>
    </ligand>
</feature>
<dbReference type="InterPro" id="IPR008280">
    <property type="entry name" value="Tub_FtsZ_C"/>
</dbReference>